<proteinExistence type="inferred from homology"/>
<protein>
    <recommendedName>
        <fullName evidence="8">Glycosyltransferase family 92 protein</fullName>
        <ecNumber evidence="8">2.4.1.-</ecNumber>
    </recommendedName>
</protein>
<keyword evidence="6 8" id="KW-1133">Transmembrane helix</keyword>
<evidence type="ECO:0000313" key="11">
    <source>
        <dbReference type="Proteomes" id="UP001633002"/>
    </source>
</evidence>
<feature type="transmembrane region" description="Helical" evidence="8">
    <location>
        <begin position="34"/>
        <end position="53"/>
    </location>
</feature>
<evidence type="ECO:0000256" key="6">
    <source>
        <dbReference type="ARBA" id="ARBA00022989"/>
    </source>
</evidence>
<dbReference type="CDD" id="cd00761">
    <property type="entry name" value="Glyco_tranf_GTA_type"/>
    <property type="match status" value="1"/>
</dbReference>
<reference evidence="10 11" key="1">
    <citation type="submission" date="2024-09" db="EMBL/GenBank/DDBJ databases">
        <title>Chromosome-scale assembly of Riccia sorocarpa.</title>
        <authorList>
            <person name="Paukszto L."/>
        </authorList>
    </citation>
    <scope>NUCLEOTIDE SEQUENCE [LARGE SCALE GENOMIC DNA]</scope>
    <source>
        <strain evidence="10">LP-2024</strain>
        <tissue evidence="10">Aerial parts of the thallus</tissue>
    </source>
</reference>
<name>A0ABD3IAG4_9MARC</name>
<evidence type="ECO:0000313" key="10">
    <source>
        <dbReference type="EMBL" id="KAL3700321.1"/>
    </source>
</evidence>
<evidence type="ECO:0000256" key="2">
    <source>
        <dbReference type="ARBA" id="ARBA00007647"/>
    </source>
</evidence>
<dbReference type="InterPro" id="IPR008166">
    <property type="entry name" value="Glyco_transf_92"/>
</dbReference>
<comment type="subcellular location">
    <subcellularLocation>
        <location evidence="1">Membrane</location>
        <topology evidence="1">Single-pass membrane protein</topology>
    </subcellularLocation>
</comment>
<gene>
    <name evidence="10" type="ORF">R1sor_018343</name>
</gene>
<keyword evidence="4 8" id="KW-0808">Transferase</keyword>
<dbReference type="GO" id="GO:0016757">
    <property type="term" value="F:glycosyltransferase activity"/>
    <property type="evidence" value="ECO:0007669"/>
    <property type="project" value="UniProtKB-UniRule"/>
</dbReference>
<evidence type="ECO:0000256" key="7">
    <source>
        <dbReference type="ARBA" id="ARBA00023136"/>
    </source>
</evidence>
<organism evidence="10 11">
    <name type="scientific">Riccia sorocarpa</name>
    <dbReference type="NCBI Taxonomy" id="122646"/>
    <lineage>
        <taxon>Eukaryota</taxon>
        <taxon>Viridiplantae</taxon>
        <taxon>Streptophyta</taxon>
        <taxon>Embryophyta</taxon>
        <taxon>Marchantiophyta</taxon>
        <taxon>Marchantiopsida</taxon>
        <taxon>Marchantiidae</taxon>
        <taxon>Marchantiales</taxon>
        <taxon>Ricciaceae</taxon>
        <taxon>Riccia</taxon>
    </lineage>
</organism>
<dbReference type="PANTHER" id="PTHR21461">
    <property type="entry name" value="GLYCOSYLTRANSFERASE FAMILY 92 PROTEIN"/>
    <property type="match status" value="1"/>
</dbReference>
<dbReference type="Pfam" id="PF01697">
    <property type="entry name" value="Glyco_transf_92"/>
    <property type="match status" value="1"/>
</dbReference>
<evidence type="ECO:0000256" key="9">
    <source>
        <dbReference type="SAM" id="MobiDB-lite"/>
    </source>
</evidence>
<dbReference type="Proteomes" id="UP001633002">
    <property type="component" value="Unassembled WGS sequence"/>
</dbReference>
<comment type="similarity">
    <text evidence="2 8">Belongs to the glycosyltransferase 92 family.</text>
</comment>
<comment type="caution">
    <text evidence="10">The sequence shown here is derived from an EMBL/GenBank/DDBJ whole genome shotgun (WGS) entry which is preliminary data.</text>
</comment>
<feature type="region of interest" description="Disordered" evidence="9">
    <location>
        <begin position="586"/>
        <end position="606"/>
    </location>
</feature>
<keyword evidence="7 8" id="KW-0472">Membrane</keyword>
<keyword evidence="3 8" id="KW-0328">Glycosyltransferase</keyword>
<keyword evidence="11" id="KW-1185">Reference proteome</keyword>
<accession>A0ABD3IAG4</accession>
<keyword evidence="5 8" id="KW-0812">Transmembrane</keyword>
<dbReference type="PANTHER" id="PTHR21461:SF16">
    <property type="entry name" value="GLYCOSYLTRANSFERASE FAMILY 92 PROTEIN RCOM_0530710"/>
    <property type="match status" value="1"/>
</dbReference>
<evidence type="ECO:0000256" key="4">
    <source>
        <dbReference type="ARBA" id="ARBA00022679"/>
    </source>
</evidence>
<evidence type="ECO:0000256" key="3">
    <source>
        <dbReference type="ARBA" id="ARBA00022676"/>
    </source>
</evidence>
<evidence type="ECO:0000256" key="5">
    <source>
        <dbReference type="ARBA" id="ARBA00022692"/>
    </source>
</evidence>
<dbReference type="AlphaFoldDB" id="A0ABD3IAG4"/>
<sequence length="645" mass="73624">MEIITRRKSPIKDKHLLPESTDVMPASTITVWKSWTGCLVLACICTIFTVIWLDGSTSEAKMTVNVRQITKLPAISLEEDNPGIPISLSDDQRSVYVQDAVVFPDNVMLLVKVPDSVDWIGNMESLECRFAGMKDQNASPVISIKPRTKDLYIVRCSIPGWVKEFPGKRHKGVSLGIRNSDVIVQSAALYNPFRLPKWDYVVYESLLDTDSIVLLVKGLVTRSSRRIDINYVRCVFGKKLTSKHLFETRVLTAVQEVVRCEKPPPHLEEKLRGYHMSIAASWLGVLPSVVYYNPDNKANFFMQSFAITSQEKKEVQDDLSSEDELISSAVSKDESSSSDSQPFDLSSLTSLVPPKRKLCACTMIWNKARFFREWVVYHSYMGVERYFLYDNDSDDNIEEVVESLAAHNISRMIWPWIKTQQAAFSHCTILARDECEWVMFVDVDEYIYPMYYLTTSNGTSTSDANVLHRMIDRESEKAAQHGGNLGGIEFDCHNFGPSGLAHSPKQGVTVGYTCRLIHPERHKSIVRLAAVNDSLLNVLHHFELRNGYHTTKLLRNVGVVNHYKFQAWDVFKMKFVRRAGTYTTDWQKSENTGSKDRTPGLGTEAVKPDDWEKRFCEIEDGRLAEFVLRTFRRPDQPDKLVWEDQ</sequence>
<dbReference type="EC" id="2.4.1.-" evidence="8"/>
<evidence type="ECO:0000256" key="1">
    <source>
        <dbReference type="ARBA" id="ARBA00004167"/>
    </source>
</evidence>
<dbReference type="EMBL" id="JBJQOH010000001">
    <property type="protein sequence ID" value="KAL3700321.1"/>
    <property type="molecule type" value="Genomic_DNA"/>
</dbReference>
<evidence type="ECO:0000256" key="8">
    <source>
        <dbReference type="RuleBase" id="RU366017"/>
    </source>
</evidence>
<dbReference type="GO" id="GO:0016020">
    <property type="term" value="C:membrane"/>
    <property type="evidence" value="ECO:0007669"/>
    <property type="project" value="UniProtKB-SubCell"/>
</dbReference>